<comment type="caution">
    <text evidence="1">The sequence shown here is derived from an EMBL/GenBank/DDBJ whole genome shotgun (WGS) entry which is preliminary data.</text>
</comment>
<gene>
    <name evidence="1" type="ORF">HDA45_007222</name>
</gene>
<dbReference type="InterPro" id="IPR012340">
    <property type="entry name" value="NA-bd_OB-fold"/>
</dbReference>
<dbReference type="SUPFAM" id="SSF50249">
    <property type="entry name" value="Nucleic acid-binding proteins"/>
    <property type="match status" value="1"/>
</dbReference>
<dbReference type="AlphaFoldDB" id="A0A841BEB8"/>
<dbReference type="EMBL" id="JACHMX010000001">
    <property type="protein sequence ID" value="MBB5857135.1"/>
    <property type="molecule type" value="Genomic_DNA"/>
</dbReference>
<dbReference type="Proteomes" id="UP000580861">
    <property type="component" value="Unassembled WGS sequence"/>
</dbReference>
<sequence>MGTSDGRVHRGRVRSWLVDDGWGVVESADFADPIWVHYSMVTGARPGGFRQLQVDDEVELTVEHAEQDEFHLRAIWVRSVG</sequence>
<protein>
    <submittedName>
        <fullName evidence="1">CspA family cold shock protein</fullName>
    </submittedName>
</protein>
<name>A0A841BEB8_9PSEU</name>
<accession>A0A841BEB8</accession>
<keyword evidence="2" id="KW-1185">Reference proteome</keyword>
<dbReference type="Gene3D" id="2.40.50.140">
    <property type="entry name" value="Nucleic acid-binding proteins"/>
    <property type="match status" value="1"/>
</dbReference>
<dbReference type="RefSeq" id="WP_184903043.1">
    <property type="nucleotide sequence ID" value="NZ_JACHMX010000001.1"/>
</dbReference>
<organism evidence="1 2">
    <name type="scientific">Amycolatopsis umgeniensis</name>
    <dbReference type="NCBI Taxonomy" id="336628"/>
    <lineage>
        <taxon>Bacteria</taxon>
        <taxon>Bacillati</taxon>
        <taxon>Actinomycetota</taxon>
        <taxon>Actinomycetes</taxon>
        <taxon>Pseudonocardiales</taxon>
        <taxon>Pseudonocardiaceae</taxon>
        <taxon>Amycolatopsis</taxon>
    </lineage>
</organism>
<evidence type="ECO:0000313" key="2">
    <source>
        <dbReference type="Proteomes" id="UP000580861"/>
    </source>
</evidence>
<proteinExistence type="predicted"/>
<evidence type="ECO:0000313" key="1">
    <source>
        <dbReference type="EMBL" id="MBB5857135.1"/>
    </source>
</evidence>
<reference evidence="1 2" key="1">
    <citation type="submission" date="2020-08" db="EMBL/GenBank/DDBJ databases">
        <title>Sequencing the genomes of 1000 actinobacteria strains.</title>
        <authorList>
            <person name="Klenk H.-P."/>
        </authorList>
    </citation>
    <scope>NUCLEOTIDE SEQUENCE [LARGE SCALE GENOMIC DNA]</scope>
    <source>
        <strain evidence="1 2">DSM 45272</strain>
    </source>
</reference>